<keyword evidence="2" id="KW-1133">Transmembrane helix</keyword>
<sequence>MSNLIWLVFIFLVVVLVISVLWFIWRLRHFSQSYNQTVLDDKLMQSMLGDEALSKELKSALVGKASGAKYPTAYSASSADVEETGEGEKQAASDSSDKNRGVEQQSSKQQDE</sequence>
<keyword evidence="2" id="KW-0472">Membrane</keyword>
<evidence type="ECO:0000256" key="1">
    <source>
        <dbReference type="SAM" id="MobiDB-lite"/>
    </source>
</evidence>
<dbReference type="EMBL" id="MTKR01000071">
    <property type="protein sequence ID" value="RWX50474.1"/>
    <property type="molecule type" value="Genomic_DNA"/>
</dbReference>
<evidence type="ECO:0000313" key="3">
    <source>
        <dbReference type="EMBL" id="RWX49285.1"/>
    </source>
</evidence>
<dbReference type="AlphaFoldDB" id="A0A3S3QPD5"/>
<evidence type="ECO:0000313" key="5">
    <source>
        <dbReference type="Proteomes" id="UP000286862"/>
    </source>
</evidence>
<evidence type="ECO:0000256" key="2">
    <source>
        <dbReference type="SAM" id="Phobius"/>
    </source>
</evidence>
<dbReference type="Proteomes" id="UP000287615">
    <property type="component" value="Unassembled WGS sequence"/>
</dbReference>
<keyword evidence="2" id="KW-0812">Transmembrane</keyword>
<feature type="transmembrane region" description="Helical" evidence="2">
    <location>
        <begin position="6"/>
        <end position="25"/>
    </location>
</feature>
<feature type="compositionally biased region" description="Basic and acidic residues" evidence="1">
    <location>
        <begin position="86"/>
        <end position="101"/>
    </location>
</feature>
<reference evidence="5 6" key="1">
    <citation type="submission" date="2017-01" db="EMBL/GenBank/DDBJ databases">
        <title>The cable genome- insights into the physiology and evolution of filamentous bacteria capable of sulfide oxidation via long distance electron transfer.</title>
        <authorList>
            <person name="Schreiber L."/>
            <person name="Bjerg J.T."/>
            <person name="Boggild A."/>
            <person name="Van De Vossenberg J."/>
            <person name="Meysman F."/>
            <person name="Nielsen L.P."/>
            <person name="Schramm A."/>
            <person name="Kjeldsen K.U."/>
        </authorList>
    </citation>
    <scope>NUCLEOTIDE SEQUENCE [LARGE SCALE GENOMIC DNA]</scope>
    <source>
        <strain evidence="3">A2</strain>
        <strain evidence="4">A3</strain>
    </source>
</reference>
<evidence type="ECO:0000313" key="6">
    <source>
        <dbReference type="Proteomes" id="UP000287615"/>
    </source>
</evidence>
<accession>A0A3S3QPD5</accession>
<comment type="caution">
    <text evidence="4">The sequence shown here is derived from an EMBL/GenBank/DDBJ whole genome shotgun (WGS) entry which is preliminary data.</text>
</comment>
<proteinExistence type="predicted"/>
<feature type="compositionally biased region" description="Polar residues" evidence="1">
    <location>
        <begin position="102"/>
        <end position="112"/>
    </location>
</feature>
<feature type="region of interest" description="Disordered" evidence="1">
    <location>
        <begin position="71"/>
        <end position="112"/>
    </location>
</feature>
<gene>
    <name evidence="3" type="ORF">VT99_10103</name>
    <name evidence="4" type="ORF">VU00_10714</name>
</gene>
<dbReference type="EMBL" id="MTKQ01000010">
    <property type="protein sequence ID" value="RWX49285.1"/>
    <property type="molecule type" value="Genomic_DNA"/>
</dbReference>
<evidence type="ECO:0000313" key="4">
    <source>
        <dbReference type="EMBL" id="RWX50474.1"/>
    </source>
</evidence>
<name>A0A3S3QPD5_9BACT</name>
<protein>
    <submittedName>
        <fullName evidence="4">Uncharacterized protein</fullName>
    </submittedName>
</protein>
<dbReference type="Proteomes" id="UP000286862">
    <property type="component" value="Unassembled WGS sequence"/>
</dbReference>
<organism evidence="4 6">
    <name type="scientific">Candidatus Electrothrix marina</name>
    <dbReference type="NCBI Taxonomy" id="1859130"/>
    <lineage>
        <taxon>Bacteria</taxon>
        <taxon>Pseudomonadati</taxon>
        <taxon>Thermodesulfobacteriota</taxon>
        <taxon>Desulfobulbia</taxon>
        <taxon>Desulfobulbales</taxon>
        <taxon>Desulfobulbaceae</taxon>
        <taxon>Candidatus Electrothrix</taxon>
    </lineage>
</organism>